<comment type="pathway">
    <text evidence="2">Secondary metabolite biosynthesis.</text>
</comment>
<sequence length="514" mass="58169">MIVALALGLAVLPVFFVVKQYARKRASNPSTLPYPPGPKPLPIVGNHFDIPKKTPWKTYAAWGRDYGELIHLNVLGQHYIILNSKRVTVDLLEKRNRIYSDRPIVPMIQMMGWDWNIGLMPYGLAWRQRRREFHQQFTAAKSKEYHPTVTSKAHELLRNLLGNPEAFLKHIQHYTAAISMAIAYNYEVASSNDEYVAMVEASVDMLGHATFPGAVIANAFPILRHLPAWLPGMRFKRFAEACRKLTTEMKRAPYHFVKARIDLGVPTKCVTSELIGRFAEDGKLTPESEDVIKDVGAITYAAGADTSSSAASASILAMVLYPEATNKAQAEIDRVIGKTRLPSLEDRPSLPYVEAFFRELIRWHSITPLSVPRAALEDDIYDGYFIPKGTIVLQNTWAIHHDERIYDEPEVFKPERFLNSDGSISDEYPIMAFGHGRRICPGRHLADAMIWTEIALVLAGFDITKAKDEKGHDIDPPVQFTDTIISHPEPFMYKIHPRSKEFEVLINETSQHLL</sequence>
<feature type="chain" id="PRO_5004543926" evidence="11">
    <location>
        <begin position="17"/>
        <end position="514"/>
    </location>
</feature>
<dbReference type="GO" id="GO:0016705">
    <property type="term" value="F:oxidoreductase activity, acting on paired donors, with incorporation or reduction of molecular oxygen"/>
    <property type="evidence" value="ECO:0007669"/>
    <property type="project" value="InterPro"/>
</dbReference>
<comment type="similarity">
    <text evidence="3 10">Belongs to the cytochrome P450 family.</text>
</comment>
<keyword evidence="8 10" id="KW-0503">Monooxygenase</keyword>
<dbReference type="GO" id="GO:0020037">
    <property type="term" value="F:heme binding"/>
    <property type="evidence" value="ECO:0007669"/>
    <property type="project" value="InterPro"/>
</dbReference>
<evidence type="ECO:0000256" key="1">
    <source>
        <dbReference type="ARBA" id="ARBA00001971"/>
    </source>
</evidence>
<name>S7QAC8_GLOTA</name>
<dbReference type="GO" id="GO:0004497">
    <property type="term" value="F:monooxygenase activity"/>
    <property type="evidence" value="ECO:0007669"/>
    <property type="project" value="UniProtKB-KW"/>
</dbReference>
<reference evidence="12 13" key="1">
    <citation type="journal article" date="2012" name="Science">
        <title>The Paleozoic origin of enzymatic lignin decomposition reconstructed from 31 fungal genomes.</title>
        <authorList>
            <person name="Floudas D."/>
            <person name="Binder M."/>
            <person name="Riley R."/>
            <person name="Barry K."/>
            <person name="Blanchette R.A."/>
            <person name="Henrissat B."/>
            <person name="Martinez A.T."/>
            <person name="Otillar R."/>
            <person name="Spatafora J.W."/>
            <person name="Yadav J.S."/>
            <person name="Aerts A."/>
            <person name="Benoit I."/>
            <person name="Boyd A."/>
            <person name="Carlson A."/>
            <person name="Copeland A."/>
            <person name="Coutinho P.M."/>
            <person name="de Vries R.P."/>
            <person name="Ferreira P."/>
            <person name="Findley K."/>
            <person name="Foster B."/>
            <person name="Gaskell J."/>
            <person name="Glotzer D."/>
            <person name="Gorecki P."/>
            <person name="Heitman J."/>
            <person name="Hesse C."/>
            <person name="Hori C."/>
            <person name="Igarashi K."/>
            <person name="Jurgens J.A."/>
            <person name="Kallen N."/>
            <person name="Kersten P."/>
            <person name="Kohler A."/>
            <person name="Kuees U."/>
            <person name="Kumar T.K.A."/>
            <person name="Kuo A."/>
            <person name="LaButti K."/>
            <person name="Larrondo L.F."/>
            <person name="Lindquist E."/>
            <person name="Ling A."/>
            <person name="Lombard V."/>
            <person name="Lucas S."/>
            <person name="Lundell T."/>
            <person name="Martin R."/>
            <person name="McLaughlin D.J."/>
            <person name="Morgenstern I."/>
            <person name="Morin E."/>
            <person name="Murat C."/>
            <person name="Nagy L.G."/>
            <person name="Nolan M."/>
            <person name="Ohm R.A."/>
            <person name="Patyshakuliyeva A."/>
            <person name="Rokas A."/>
            <person name="Ruiz-Duenas F.J."/>
            <person name="Sabat G."/>
            <person name="Salamov A."/>
            <person name="Samejima M."/>
            <person name="Schmutz J."/>
            <person name="Slot J.C."/>
            <person name="St John F."/>
            <person name="Stenlid J."/>
            <person name="Sun H."/>
            <person name="Sun S."/>
            <person name="Syed K."/>
            <person name="Tsang A."/>
            <person name="Wiebenga A."/>
            <person name="Young D."/>
            <person name="Pisabarro A."/>
            <person name="Eastwood D.C."/>
            <person name="Martin F."/>
            <person name="Cullen D."/>
            <person name="Grigoriev I.V."/>
            <person name="Hibbett D.S."/>
        </authorList>
    </citation>
    <scope>NUCLEOTIDE SEQUENCE [LARGE SCALE GENOMIC DNA]</scope>
    <source>
        <strain evidence="12 13">ATCC 11539</strain>
    </source>
</reference>
<dbReference type="InterPro" id="IPR017972">
    <property type="entry name" value="Cyt_P450_CS"/>
</dbReference>
<dbReference type="InterPro" id="IPR036396">
    <property type="entry name" value="Cyt_P450_sf"/>
</dbReference>
<dbReference type="RefSeq" id="XP_007864072.1">
    <property type="nucleotide sequence ID" value="XM_007865881.1"/>
</dbReference>
<evidence type="ECO:0000256" key="10">
    <source>
        <dbReference type="RuleBase" id="RU000461"/>
    </source>
</evidence>
<dbReference type="GO" id="GO:0005506">
    <property type="term" value="F:iron ion binding"/>
    <property type="evidence" value="ECO:0007669"/>
    <property type="project" value="InterPro"/>
</dbReference>
<dbReference type="STRING" id="670483.S7QAC8"/>
<dbReference type="InterPro" id="IPR001128">
    <property type="entry name" value="Cyt_P450"/>
</dbReference>
<keyword evidence="5 9" id="KW-0479">Metal-binding</keyword>
<dbReference type="InterPro" id="IPR002401">
    <property type="entry name" value="Cyt_P450_E_grp-I"/>
</dbReference>
<dbReference type="AlphaFoldDB" id="S7QAC8"/>
<evidence type="ECO:0000256" key="4">
    <source>
        <dbReference type="ARBA" id="ARBA00022617"/>
    </source>
</evidence>
<keyword evidence="11" id="KW-0732">Signal</keyword>
<evidence type="ECO:0000256" key="5">
    <source>
        <dbReference type="ARBA" id="ARBA00022723"/>
    </source>
</evidence>
<evidence type="ECO:0000256" key="3">
    <source>
        <dbReference type="ARBA" id="ARBA00010617"/>
    </source>
</evidence>
<proteinExistence type="inferred from homology"/>
<dbReference type="Proteomes" id="UP000030669">
    <property type="component" value="Unassembled WGS sequence"/>
</dbReference>
<evidence type="ECO:0000256" key="8">
    <source>
        <dbReference type="ARBA" id="ARBA00023033"/>
    </source>
</evidence>
<protein>
    <submittedName>
        <fullName evidence="12">Cytochrome P450</fullName>
    </submittedName>
</protein>
<dbReference type="eggNOG" id="KOG0156">
    <property type="taxonomic scope" value="Eukaryota"/>
</dbReference>
<dbReference type="PRINTS" id="PR00463">
    <property type="entry name" value="EP450I"/>
</dbReference>
<dbReference type="InterPro" id="IPR050364">
    <property type="entry name" value="Cytochrome_P450_fung"/>
</dbReference>
<dbReference type="SUPFAM" id="SSF48264">
    <property type="entry name" value="Cytochrome P450"/>
    <property type="match status" value="1"/>
</dbReference>
<dbReference type="HOGENOM" id="CLU_001570_2_3_1"/>
<dbReference type="OrthoDB" id="2789670at2759"/>
<gene>
    <name evidence="12" type="ORF">GLOTRDRAFT_127266</name>
</gene>
<keyword evidence="7 9" id="KW-0408">Iron</keyword>
<dbReference type="PANTHER" id="PTHR46300:SF7">
    <property type="entry name" value="P450, PUTATIVE (EUROFUNG)-RELATED"/>
    <property type="match status" value="1"/>
</dbReference>
<dbReference type="GeneID" id="19301524"/>
<accession>S7QAC8</accession>
<dbReference type="PRINTS" id="PR00385">
    <property type="entry name" value="P450"/>
</dbReference>
<dbReference type="CDD" id="cd11065">
    <property type="entry name" value="CYP64-like"/>
    <property type="match status" value="1"/>
</dbReference>
<evidence type="ECO:0000256" key="7">
    <source>
        <dbReference type="ARBA" id="ARBA00023004"/>
    </source>
</evidence>
<keyword evidence="4 9" id="KW-0349">Heme</keyword>
<keyword evidence="13" id="KW-1185">Reference proteome</keyword>
<dbReference type="Gene3D" id="1.10.630.10">
    <property type="entry name" value="Cytochrome P450"/>
    <property type="match status" value="1"/>
</dbReference>
<dbReference type="OMA" id="NVIRCFT"/>
<dbReference type="KEGG" id="gtr:GLOTRDRAFT_127266"/>
<dbReference type="PANTHER" id="PTHR46300">
    <property type="entry name" value="P450, PUTATIVE (EUROFUNG)-RELATED-RELATED"/>
    <property type="match status" value="1"/>
</dbReference>
<keyword evidence="6 10" id="KW-0560">Oxidoreductase</keyword>
<organism evidence="12 13">
    <name type="scientific">Gloeophyllum trabeum (strain ATCC 11539 / FP-39264 / Madison 617)</name>
    <name type="common">Brown rot fungus</name>
    <dbReference type="NCBI Taxonomy" id="670483"/>
    <lineage>
        <taxon>Eukaryota</taxon>
        <taxon>Fungi</taxon>
        <taxon>Dikarya</taxon>
        <taxon>Basidiomycota</taxon>
        <taxon>Agaricomycotina</taxon>
        <taxon>Agaricomycetes</taxon>
        <taxon>Gloeophyllales</taxon>
        <taxon>Gloeophyllaceae</taxon>
        <taxon>Gloeophyllum</taxon>
    </lineage>
</organism>
<comment type="cofactor">
    <cofactor evidence="1 9">
        <name>heme</name>
        <dbReference type="ChEBI" id="CHEBI:30413"/>
    </cofactor>
</comment>
<dbReference type="Pfam" id="PF00067">
    <property type="entry name" value="p450"/>
    <property type="match status" value="1"/>
</dbReference>
<evidence type="ECO:0000256" key="2">
    <source>
        <dbReference type="ARBA" id="ARBA00005179"/>
    </source>
</evidence>
<dbReference type="PROSITE" id="PS00086">
    <property type="entry name" value="CYTOCHROME_P450"/>
    <property type="match status" value="1"/>
</dbReference>
<feature type="signal peptide" evidence="11">
    <location>
        <begin position="1"/>
        <end position="16"/>
    </location>
</feature>
<evidence type="ECO:0000313" key="12">
    <source>
        <dbReference type="EMBL" id="EPQ56876.1"/>
    </source>
</evidence>
<evidence type="ECO:0000256" key="9">
    <source>
        <dbReference type="PIRSR" id="PIRSR602401-1"/>
    </source>
</evidence>
<evidence type="ECO:0000256" key="11">
    <source>
        <dbReference type="SAM" id="SignalP"/>
    </source>
</evidence>
<evidence type="ECO:0000313" key="13">
    <source>
        <dbReference type="Proteomes" id="UP000030669"/>
    </source>
</evidence>
<dbReference type="EMBL" id="KB469299">
    <property type="protein sequence ID" value="EPQ56876.1"/>
    <property type="molecule type" value="Genomic_DNA"/>
</dbReference>
<feature type="binding site" description="axial binding residue" evidence="9">
    <location>
        <position position="440"/>
    </location>
    <ligand>
        <name>heme</name>
        <dbReference type="ChEBI" id="CHEBI:30413"/>
    </ligand>
    <ligandPart>
        <name>Fe</name>
        <dbReference type="ChEBI" id="CHEBI:18248"/>
    </ligandPart>
</feature>
<evidence type="ECO:0000256" key="6">
    <source>
        <dbReference type="ARBA" id="ARBA00023002"/>
    </source>
</evidence>